<name>A0ABP0WH37_9BRYO</name>
<evidence type="ECO:0000259" key="2">
    <source>
        <dbReference type="PROSITE" id="PS50222"/>
    </source>
</evidence>
<protein>
    <recommendedName>
        <fullName evidence="2">EF-hand domain-containing protein</fullName>
    </recommendedName>
</protein>
<keyword evidence="1" id="KW-0106">Calcium</keyword>
<dbReference type="InterPro" id="IPR011992">
    <property type="entry name" value="EF-hand-dom_pair"/>
</dbReference>
<proteinExistence type="predicted"/>
<dbReference type="Pfam" id="PF13833">
    <property type="entry name" value="EF-hand_8"/>
    <property type="match status" value="1"/>
</dbReference>
<dbReference type="InterPro" id="IPR002048">
    <property type="entry name" value="EF_hand_dom"/>
</dbReference>
<dbReference type="InterPro" id="IPR044205">
    <property type="entry name" value="KIC/PBP1/KRP1"/>
</dbReference>
<dbReference type="EMBL" id="OZ020113">
    <property type="protein sequence ID" value="CAK9266104.1"/>
    <property type="molecule type" value="Genomic_DNA"/>
</dbReference>
<evidence type="ECO:0000256" key="1">
    <source>
        <dbReference type="ARBA" id="ARBA00022837"/>
    </source>
</evidence>
<dbReference type="Proteomes" id="UP001497444">
    <property type="component" value="Chromosome 18"/>
</dbReference>
<dbReference type="PROSITE" id="PS00018">
    <property type="entry name" value="EF_HAND_1"/>
    <property type="match status" value="1"/>
</dbReference>
<accession>A0ABP0WH37</accession>
<dbReference type="PROSITE" id="PS50222">
    <property type="entry name" value="EF_HAND_2"/>
    <property type="match status" value="1"/>
</dbReference>
<dbReference type="PANTHER" id="PTHR47319">
    <property type="entry name" value="CALCIUM-BINDING PROTEIN KIC"/>
    <property type="match status" value="1"/>
</dbReference>
<evidence type="ECO:0000313" key="4">
    <source>
        <dbReference type="Proteomes" id="UP001497444"/>
    </source>
</evidence>
<dbReference type="Gene3D" id="1.10.238.10">
    <property type="entry name" value="EF-hand"/>
    <property type="match status" value="1"/>
</dbReference>
<dbReference type="SMART" id="SM00054">
    <property type="entry name" value="EFh"/>
    <property type="match status" value="1"/>
</dbReference>
<evidence type="ECO:0000313" key="3">
    <source>
        <dbReference type="EMBL" id="CAK9266104.1"/>
    </source>
</evidence>
<gene>
    <name evidence="3" type="ORF">CSSPJE1EN1_LOCUS11582</name>
</gene>
<dbReference type="SUPFAM" id="SSF47473">
    <property type="entry name" value="EF-hand"/>
    <property type="match status" value="1"/>
</dbReference>
<keyword evidence="4" id="KW-1185">Reference proteome</keyword>
<dbReference type="InterPro" id="IPR018247">
    <property type="entry name" value="EF_Hand_1_Ca_BS"/>
</dbReference>
<sequence>MLAGLALLEERSGARLKGERTRAGEAFGTLKQQKMVGGECDNMQTDEVFHDFLPIMAQKLDEEDFMAELCNGFRFIADPNTYTITFASLKKNARWLGLEGMSDDDLRAMIKEGDVDGDGALNEREFCLLMIRSSPALLLQAETWLEDALERELTEFMDEAPYYI</sequence>
<dbReference type="PANTHER" id="PTHR47319:SF4">
    <property type="entry name" value="CALCIUM-BINDING PROTEIN KIC"/>
    <property type="match status" value="1"/>
</dbReference>
<reference evidence="3" key="1">
    <citation type="submission" date="2024-02" db="EMBL/GenBank/DDBJ databases">
        <authorList>
            <consortium name="ELIXIR-Norway"/>
            <consortium name="Elixir Norway"/>
        </authorList>
    </citation>
    <scope>NUCLEOTIDE SEQUENCE</scope>
</reference>
<feature type="domain" description="EF-hand" evidence="2">
    <location>
        <begin position="101"/>
        <end position="136"/>
    </location>
</feature>
<organism evidence="3 4">
    <name type="scientific">Sphagnum jensenii</name>
    <dbReference type="NCBI Taxonomy" id="128206"/>
    <lineage>
        <taxon>Eukaryota</taxon>
        <taxon>Viridiplantae</taxon>
        <taxon>Streptophyta</taxon>
        <taxon>Embryophyta</taxon>
        <taxon>Bryophyta</taxon>
        <taxon>Sphagnophytina</taxon>
        <taxon>Sphagnopsida</taxon>
        <taxon>Sphagnales</taxon>
        <taxon>Sphagnaceae</taxon>
        <taxon>Sphagnum</taxon>
    </lineage>
</organism>